<dbReference type="PANTHER" id="PTHR11941">
    <property type="entry name" value="ENOYL-COA HYDRATASE-RELATED"/>
    <property type="match status" value="1"/>
</dbReference>
<protein>
    <submittedName>
        <fullName evidence="1">Enoyl-CoA hydratase</fullName>
    </submittedName>
</protein>
<dbReference type="EMBL" id="CP015163">
    <property type="protein sequence ID" value="AXB42458.1"/>
    <property type="molecule type" value="Genomic_DNA"/>
</dbReference>
<dbReference type="InterPro" id="IPR001753">
    <property type="entry name" value="Enoyl-CoA_hydra/iso"/>
</dbReference>
<accession>A0A344L334</accession>
<dbReference type="RefSeq" id="WP_113691728.1">
    <property type="nucleotide sequence ID" value="NZ_CP015163.1"/>
</dbReference>
<evidence type="ECO:0000313" key="2">
    <source>
        <dbReference type="Proteomes" id="UP000250434"/>
    </source>
</evidence>
<keyword evidence="2" id="KW-1185">Reference proteome</keyword>
<dbReference type="InterPro" id="IPR053482">
    <property type="entry name" value="DPA-CoA_Dioxygenase"/>
</dbReference>
<name>A0A344L334_9PSEU</name>
<gene>
    <name evidence="1" type="ORF">A4R43_07890</name>
</gene>
<dbReference type="KEGG" id="aab:A4R43_07890"/>
<dbReference type="SUPFAM" id="SSF52096">
    <property type="entry name" value="ClpP/crotonase"/>
    <property type="match status" value="1"/>
</dbReference>
<dbReference type="OrthoDB" id="7337390at2"/>
<dbReference type="PANTHER" id="PTHR11941:SF54">
    <property type="entry name" value="ENOYL-COA HYDRATASE, MITOCHONDRIAL"/>
    <property type="match status" value="1"/>
</dbReference>
<dbReference type="GO" id="GO:0006635">
    <property type="term" value="P:fatty acid beta-oxidation"/>
    <property type="evidence" value="ECO:0007669"/>
    <property type="project" value="TreeGrafter"/>
</dbReference>
<dbReference type="Gene3D" id="1.20.58.1300">
    <property type="match status" value="1"/>
</dbReference>
<organism evidence="1 2">
    <name type="scientific">Amycolatopsis albispora</name>
    <dbReference type="NCBI Taxonomy" id="1804986"/>
    <lineage>
        <taxon>Bacteria</taxon>
        <taxon>Bacillati</taxon>
        <taxon>Actinomycetota</taxon>
        <taxon>Actinomycetes</taxon>
        <taxon>Pseudonocardiales</taxon>
        <taxon>Pseudonocardiaceae</taxon>
        <taxon>Amycolatopsis</taxon>
    </lineage>
</organism>
<sequence>MTAVSRAPETPVPSGILEQDAATIREHSAAGEEVLAGLPAKPDRTAGQQRTADEVHRSCRRLRAGFLRLHAERVYDQLTDGRTTPLRVAALARRAAELFPGLVPGKQQLEAEGDRIQSAKEGREIDQGLFFREVLRSPAAGTHLLDSMLLPTARAEALLPEFRRTGDLDLGTVRITRQGDAAHLTIGNTRYLNAEDNELTDDMETAVDLTLLDDGIRVGVLRGGVMTHPRYHGKRVFSAGINLTKLHDGRISFTDFLLRRELGYLAKLARGLRLGEDSPDWPLDTLAKPWVAAVDSFAIGGGAQLLLVFDHVIAAADAYFSLPAAQEGIVPGAANLRLPRQSGPRLARQVILGGRKIWAGEPEAATVFDTVADPREMDRVIATEAERLTSPAVVANRRMLNLAEEPPDAFRRYLAEFALEQALRLYSSDVLAKVGKAWAGQ</sequence>
<reference evidence="1 2" key="1">
    <citation type="submission" date="2016-04" db="EMBL/GenBank/DDBJ databases">
        <title>Complete genome sequence and analysis of deep-sea sediment isolate, Amycolatopsis sp. WP1.</title>
        <authorList>
            <person name="Wang H."/>
            <person name="Chen S."/>
            <person name="Wu Q."/>
        </authorList>
    </citation>
    <scope>NUCLEOTIDE SEQUENCE [LARGE SCALE GENOMIC DNA]</scope>
    <source>
        <strain evidence="1 2">WP1</strain>
    </source>
</reference>
<dbReference type="AlphaFoldDB" id="A0A344L334"/>
<dbReference type="NCBIfam" id="NF042432">
    <property type="entry name" value="DHPACoAdixog_DpgC"/>
    <property type="match status" value="1"/>
</dbReference>
<dbReference type="InterPro" id="IPR029045">
    <property type="entry name" value="ClpP/crotonase-like_dom_sf"/>
</dbReference>
<dbReference type="Pfam" id="PF00378">
    <property type="entry name" value="ECH_1"/>
    <property type="match status" value="1"/>
</dbReference>
<proteinExistence type="predicted"/>
<dbReference type="Proteomes" id="UP000250434">
    <property type="component" value="Chromosome"/>
</dbReference>
<dbReference type="CDD" id="cd06558">
    <property type="entry name" value="crotonase-like"/>
    <property type="match status" value="1"/>
</dbReference>
<evidence type="ECO:0000313" key="1">
    <source>
        <dbReference type="EMBL" id="AXB42458.1"/>
    </source>
</evidence>
<dbReference type="Gene3D" id="3.90.226.10">
    <property type="entry name" value="2-enoyl-CoA Hydratase, Chain A, domain 1"/>
    <property type="match status" value="1"/>
</dbReference>
<dbReference type="GO" id="GO:0003824">
    <property type="term" value="F:catalytic activity"/>
    <property type="evidence" value="ECO:0007669"/>
    <property type="project" value="UniProtKB-ARBA"/>
</dbReference>